<dbReference type="PROSITE" id="PS50267">
    <property type="entry name" value="NA_NEUROTRAN_SYMP_3"/>
    <property type="match status" value="1"/>
</dbReference>
<gene>
    <name evidence="9" type="ORF">ElyMa_002852700</name>
</gene>
<dbReference type="GO" id="GO:0035725">
    <property type="term" value="P:sodium ion transmembrane transport"/>
    <property type="evidence" value="ECO:0007669"/>
    <property type="project" value="TreeGrafter"/>
</dbReference>
<dbReference type="GO" id="GO:0006865">
    <property type="term" value="P:amino acid transport"/>
    <property type="evidence" value="ECO:0007669"/>
    <property type="project" value="TreeGrafter"/>
</dbReference>
<keyword evidence="6" id="KW-1015">Disulfide bond</keyword>
<evidence type="ECO:0000256" key="5">
    <source>
        <dbReference type="ARBA" id="ARBA00023136"/>
    </source>
</evidence>
<dbReference type="PANTHER" id="PTHR11616">
    <property type="entry name" value="SODIUM/CHLORIDE DEPENDENT TRANSPORTER"/>
    <property type="match status" value="1"/>
</dbReference>
<evidence type="ECO:0000313" key="9">
    <source>
        <dbReference type="EMBL" id="GFS02001.1"/>
    </source>
</evidence>
<protein>
    <submittedName>
        <fullName evidence="9">Sodium- and chloride-dependent taurine transporter-like</fullName>
    </submittedName>
</protein>
<keyword evidence="3 8" id="KW-0812">Transmembrane</keyword>
<organism evidence="9 10">
    <name type="scientific">Elysia marginata</name>
    <dbReference type="NCBI Taxonomy" id="1093978"/>
    <lineage>
        <taxon>Eukaryota</taxon>
        <taxon>Metazoa</taxon>
        <taxon>Spiralia</taxon>
        <taxon>Lophotrochozoa</taxon>
        <taxon>Mollusca</taxon>
        <taxon>Gastropoda</taxon>
        <taxon>Heterobranchia</taxon>
        <taxon>Euthyneura</taxon>
        <taxon>Panpulmonata</taxon>
        <taxon>Sacoglossa</taxon>
        <taxon>Placobranchoidea</taxon>
        <taxon>Plakobranchidae</taxon>
        <taxon>Elysia</taxon>
    </lineage>
</organism>
<dbReference type="Proteomes" id="UP000762676">
    <property type="component" value="Unassembled WGS sequence"/>
</dbReference>
<accession>A0AAV4HZU8</accession>
<dbReference type="AlphaFoldDB" id="A0AAV4HZU8"/>
<reference evidence="9 10" key="1">
    <citation type="journal article" date="2021" name="Elife">
        <title>Chloroplast acquisition without the gene transfer in kleptoplastic sea slugs, Plakobranchus ocellatus.</title>
        <authorList>
            <person name="Maeda T."/>
            <person name="Takahashi S."/>
            <person name="Yoshida T."/>
            <person name="Shimamura S."/>
            <person name="Takaki Y."/>
            <person name="Nagai Y."/>
            <person name="Toyoda A."/>
            <person name="Suzuki Y."/>
            <person name="Arimoto A."/>
            <person name="Ishii H."/>
            <person name="Satoh N."/>
            <person name="Nishiyama T."/>
            <person name="Hasebe M."/>
            <person name="Maruyama T."/>
            <person name="Minagawa J."/>
            <person name="Obokata J."/>
            <person name="Shigenobu S."/>
        </authorList>
    </citation>
    <scope>NUCLEOTIDE SEQUENCE [LARGE SCALE GENOMIC DNA]</scope>
</reference>
<proteinExistence type="predicted"/>
<evidence type="ECO:0000256" key="4">
    <source>
        <dbReference type="ARBA" id="ARBA00022989"/>
    </source>
</evidence>
<feature type="compositionally biased region" description="Basic residues" evidence="7">
    <location>
        <begin position="1"/>
        <end position="39"/>
    </location>
</feature>
<comment type="subcellular location">
    <subcellularLocation>
        <location evidence="1">Membrane</location>
        <topology evidence="1">Multi-pass membrane protein</topology>
    </subcellularLocation>
</comment>
<name>A0AAV4HZU8_9GAST</name>
<dbReference type="PROSITE" id="PS00754">
    <property type="entry name" value="NA_NEUROTRAN_SYMP_2"/>
    <property type="match status" value="1"/>
</dbReference>
<dbReference type="EMBL" id="BMAT01005901">
    <property type="protein sequence ID" value="GFS02001.1"/>
    <property type="molecule type" value="Genomic_DNA"/>
</dbReference>
<evidence type="ECO:0000256" key="7">
    <source>
        <dbReference type="SAM" id="MobiDB-lite"/>
    </source>
</evidence>
<evidence type="ECO:0000256" key="2">
    <source>
        <dbReference type="ARBA" id="ARBA00022448"/>
    </source>
</evidence>
<dbReference type="InterPro" id="IPR000175">
    <property type="entry name" value="Na/ntran_symport"/>
</dbReference>
<comment type="caution">
    <text evidence="9">The sequence shown here is derived from an EMBL/GenBank/DDBJ whole genome shotgun (WGS) entry which is preliminary data.</text>
</comment>
<sequence>MKGKKNKNKKNRKNNKNKTKDRKKRMRRMPRRGREKQKKGKECNGDEIRRISKIPTAQTVSSTRAFLIPYFLAVIICGIPMFFLEVSLGQFMSEGGIGPWRIAPLFQGIGYATAVIVFLMNCLYNIILSWGFYYFFASLTSVLPWSHCDNEWNTENCTTLEELRLMKQNATSTEEPHLGDKSSGSALGLVASTFAYHNDTLNVTALSELFVDGKGNTSKVIYPDPVTEFWERKVLGLSSGVGEPGNIKWDLALCLLLAWIVVYFCICKGIKSSGKVMYVTATSPYIFMFILLIRGVTLEGSSLGLEYYLNPKWERLADAT</sequence>
<feature type="region of interest" description="Disordered" evidence="7">
    <location>
        <begin position="1"/>
        <end position="45"/>
    </location>
</feature>
<dbReference type="GO" id="GO:0005886">
    <property type="term" value="C:plasma membrane"/>
    <property type="evidence" value="ECO:0007669"/>
    <property type="project" value="TreeGrafter"/>
</dbReference>
<dbReference type="InterPro" id="IPR037272">
    <property type="entry name" value="SNS_sf"/>
</dbReference>
<evidence type="ECO:0000313" key="10">
    <source>
        <dbReference type="Proteomes" id="UP000762676"/>
    </source>
</evidence>
<keyword evidence="5 8" id="KW-0472">Membrane</keyword>
<evidence type="ECO:0000256" key="8">
    <source>
        <dbReference type="SAM" id="Phobius"/>
    </source>
</evidence>
<feature type="transmembrane region" description="Helical" evidence="8">
    <location>
        <begin position="247"/>
        <end position="266"/>
    </location>
</feature>
<evidence type="ECO:0000256" key="1">
    <source>
        <dbReference type="ARBA" id="ARBA00004141"/>
    </source>
</evidence>
<dbReference type="Pfam" id="PF00209">
    <property type="entry name" value="SNF"/>
    <property type="match status" value="2"/>
</dbReference>
<feature type="disulfide bond" evidence="6">
    <location>
        <begin position="148"/>
        <end position="157"/>
    </location>
</feature>
<keyword evidence="4 8" id="KW-1133">Transmembrane helix</keyword>
<feature type="transmembrane region" description="Helical" evidence="8">
    <location>
        <begin position="67"/>
        <end position="88"/>
    </location>
</feature>
<dbReference type="PANTHER" id="PTHR11616:SF309">
    <property type="entry name" value="TRANSPORTER"/>
    <property type="match status" value="1"/>
</dbReference>
<dbReference type="SUPFAM" id="SSF161070">
    <property type="entry name" value="SNF-like"/>
    <property type="match status" value="1"/>
</dbReference>
<feature type="transmembrane region" description="Helical" evidence="8">
    <location>
        <begin position="278"/>
        <end position="297"/>
    </location>
</feature>
<keyword evidence="2" id="KW-0813">Transport</keyword>
<keyword evidence="10" id="KW-1185">Reference proteome</keyword>
<evidence type="ECO:0000256" key="6">
    <source>
        <dbReference type="PIRSR" id="PIRSR600175-2"/>
    </source>
</evidence>
<dbReference type="PRINTS" id="PR00176">
    <property type="entry name" value="NANEUSMPORT"/>
</dbReference>
<evidence type="ECO:0000256" key="3">
    <source>
        <dbReference type="ARBA" id="ARBA00022692"/>
    </source>
</evidence>